<comment type="caution">
    <text evidence="1">The sequence shown here is derived from an EMBL/GenBank/DDBJ whole genome shotgun (WGS) entry which is preliminary data.</text>
</comment>
<accession>A0A9P0JQN2</accession>
<gene>
    <name evidence="1" type="ORF">ACAOBT_LOCUS3121</name>
</gene>
<keyword evidence="2" id="KW-1185">Reference proteome</keyword>
<evidence type="ECO:0000313" key="1">
    <source>
        <dbReference type="EMBL" id="CAH1959329.1"/>
    </source>
</evidence>
<reference evidence="1" key="1">
    <citation type="submission" date="2022-03" db="EMBL/GenBank/DDBJ databases">
        <authorList>
            <person name="Sayadi A."/>
        </authorList>
    </citation>
    <scope>NUCLEOTIDE SEQUENCE</scope>
</reference>
<name>A0A9P0JQN2_ACAOB</name>
<sequence length="154" mass="17314">MQLSLMVFSERLISNQLLCDKRSIRGVSMIISVQVVIVLSMTAHCVIGKALELSNVSTNISNPMTEANNQGDNKVFSMFKPAEESIFKLVHMFFNTTYVTSRAAVDSIKEHSQIRRKLEDNLEGFVENLPSLPVPLLDNLADIRKNKSLFNLNN</sequence>
<protein>
    <submittedName>
        <fullName evidence="1">Uncharacterized protein</fullName>
    </submittedName>
</protein>
<dbReference type="AlphaFoldDB" id="A0A9P0JQN2"/>
<evidence type="ECO:0000313" key="2">
    <source>
        <dbReference type="Proteomes" id="UP001152888"/>
    </source>
</evidence>
<dbReference type="OrthoDB" id="6688369at2759"/>
<dbReference type="Proteomes" id="UP001152888">
    <property type="component" value="Unassembled WGS sequence"/>
</dbReference>
<dbReference type="EMBL" id="CAKOFQ010006681">
    <property type="protein sequence ID" value="CAH1959329.1"/>
    <property type="molecule type" value="Genomic_DNA"/>
</dbReference>
<proteinExistence type="predicted"/>
<organism evidence="1 2">
    <name type="scientific">Acanthoscelides obtectus</name>
    <name type="common">Bean weevil</name>
    <name type="synonym">Bruchus obtectus</name>
    <dbReference type="NCBI Taxonomy" id="200917"/>
    <lineage>
        <taxon>Eukaryota</taxon>
        <taxon>Metazoa</taxon>
        <taxon>Ecdysozoa</taxon>
        <taxon>Arthropoda</taxon>
        <taxon>Hexapoda</taxon>
        <taxon>Insecta</taxon>
        <taxon>Pterygota</taxon>
        <taxon>Neoptera</taxon>
        <taxon>Endopterygota</taxon>
        <taxon>Coleoptera</taxon>
        <taxon>Polyphaga</taxon>
        <taxon>Cucujiformia</taxon>
        <taxon>Chrysomeloidea</taxon>
        <taxon>Chrysomelidae</taxon>
        <taxon>Bruchinae</taxon>
        <taxon>Bruchini</taxon>
        <taxon>Acanthoscelides</taxon>
    </lineage>
</organism>